<reference evidence="15" key="1">
    <citation type="submission" date="2019-03" db="EMBL/GenBank/DDBJ databases">
        <title>Genome sequencing and reference-guided assembly of Black Bengal Goat (Capra hircus).</title>
        <authorList>
            <person name="Siddiki A.Z."/>
            <person name="Baten A."/>
            <person name="Billah M."/>
            <person name="Alam M.A.U."/>
            <person name="Shawrob K.S.M."/>
            <person name="Saha S."/>
            <person name="Chowdhury M."/>
            <person name="Rahman A.H."/>
            <person name="Stear M."/>
            <person name="Miah G."/>
            <person name="Das G.B."/>
            <person name="Hossain M.M."/>
            <person name="Kumkum M."/>
            <person name="Islam M.S."/>
            <person name="Mollah A.M."/>
            <person name="Ahsan A."/>
            <person name="Tusar F."/>
            <person name="Khan M.K.I."/>
        </authorList>
    </citation>
    <scope>NUCLEOTIDE SEQUENCE [LARGE SCALE GENOMIC DNA]</scope>
</reference>
<dbReference type="PROSITE" id="PS50262">
    <property type="entry name" value="G_PROTEIN_RECEP_F1_2"/>
    <property type="match status" value="1"/>
</dbReference>
<feature type="transmembrane region" description="Helical" evidence="13">
    <location>
        <begin position="273"/>
        <end position="296"/>
    </location>
</feature>
<dbReference type="Ensembl" id="ENSCHIT00010033747.1">
    <property type="protein sequence ID" value="ENSCHIP00010023813.1"/>
    <property type="gene ID" value="ENSCHIG00010017798.1"/>
</dbReference>
<keyword evidence="9 13" id="KW-0472">Membrane</keyword>
<keyword evidence="4 13" id="KW-1003">Cell membrane</keyword>
<evidence type="ECO:0000256" key="12">
    <source>
        <dbReference type="ARBA" id="ARBA00023224"/>
    </source>
</evidence>
<evidence type="ECO:0000256" key="6">
    <source>
        <dbReference type="ARBA" id="ARBA00022692"/>
    </source>
</evidence>
<evidence type="ECO:0000256" key="8">
    <source>
        <dbReference type="ARBA" id="ARBA00023040"/>
    </source>
</evidence>
<dbReference type="GO" id="GO:0016503">
    <property type="term" value="F:pheromone receptor activity"/>
    <property type="evidence" value="ECO:0007669"/>
    <property type="project" value="InterPro"/>
</dbReference>
<feature type="transmembrane region" description="Helical" evidence="13">
    <location>
        <begin position="246"/>
        <end position="267"/>
    </location>
</feature>
<accession>A0A8C2R5R6</accession>
<dbReference type="PANTHER" id="PTHR24062">
    <property type="entry name" value="VOMERONASAL TYPE-1 RECEPTOR"/>
    <property type="match status" value="1"/>
</dbReference>
<dbReference type="Gene3D" id="1.20.1070.10">
    <property type="entry name" value="Rhodopsin 7-helix transmembrane proteins"/>
    <property type="match status" value="1"/>
</dbReference>
<dbReference type="GO" id="GO:0019236">
    <property type="term" value="P:response to pheromone"/>
    <property type="evidence" value="ECO:0007669"/>
    <property type="project" value="UniProtKB-KW"/>
</dbReference>
<feature type="transmembrane region" description="Helical" evidence="13">
    <location>
        <begin position="20"/>
        <end position="44"/>
    </location>
</feature>
<feature type="domain" description="G-protein coupled receptors family 1 profile" evidence="14">
    <location>
        <begin position="33"/>
        <end position="296"/>
    </location>
</feature>
<protein>
    <recommendedName>
        <fullName evidence="13">Vomeronasal type-1 receptor</fullName>
    </recommendedName>
</protein>
<reference evidence="15" key="2">
    <citation type="submission" date="2025-08" db="UniProtKB">
        <authorList>
            <consortium name="Ensembl"/>
        </authorList>
    </citation>
    <scope>IDENTIFICATION</scope>
</reference>
<keyword evidence="11" id="KW-0325">Glycoprotein</keyword>
<evidence type="ECO:0000256" key="13">
    <source>
        <dbReference type="RuleBase" id="RU364061"/>
    </source>
</evidence>
<comment type="function">
    <text evidence="1">Putative pheromone receptor.</text>
</comment>
<dbReference type="FunFam" id="1.20.1070.10:FF:000033">
    <property type="entry name" value="Vomeronasal type-1 receptor"/>
    <property type="match status" value="1"/>
</dbReference>
<dbReference type="GO" id="GO:0007606">
    <property type="term" value="P:sensory perception of chemical stimulus"/>
    <property type="evidence" value="ECO:0007669"/>
    <property type="project" value="UniProtKB-ARBA"/>
</dbReference>
<evidence type="ECO:0000256" key="3">
    <source>
        <dbReference type="ARBA" id="ARBA00010663"/>
    </source>
</evidence>
<proteinExistence type="inferred from homology"/>
<feature type="transmembrane region" description="Helical" evidence="13">
    <location>
        <begin position="56"/>
        <end position="81"/>
    </location>
</feature>
<keyword evidence="10 13" id="KW-0675">Receptor</keyword>
<keyword evidence="7 13" id="KW-1133">Transmembrane helix</keyword>
<dbReference type="InterPro" id="IPR004072">
    <property type="entry name" value="Vmron_rcpt_1"/>
</dbReference>
<evidence type="ECO:0000256" key="7">
    <source>
        <dbReference type="ARBA" id="ARBA00022989"/>
    </source>
</evidence>
<keyword evidence="8 13" id="KW-0297">G-protein coupled receptor</keyword>
<feature type="transmembrane region" description="Helical" evidence="13">
    <location>
        <begin position="142"/>
        <end position="165"/>
    </location>
</feature>
<dbReference type="SUPFAM" id="SSF81321">
    <property type="entry name" value="Family A G protein-coupled receptor-like"/>
    <property type="match status" value="1"/>
</dbReference>
<evidence type="ECO:0000259" key="14">
    <source>
        <dbReference type="PROSITE" id="PS50262"/>
    </source>
</evidence>
<keyword evidence="6 13" id="KW-0812">Transmembrane</keyword>
<comment type="similarity">
    <text evidence="3 13">Belongs to the G-protein coupled receptor 1 family.</text>
</comment>
<dbReference type="AlphaFoldDB" id="A0A8C2R5R6"/>
<evidence type="ECO:0000256" key="9">
    <source>
        <dbReference type="ARBA" id="ARBA00023136"/>
    </source>
</evidence>
<dbReference type="Pfam" id="PF03402">
    <property type="entry name" value="V1R"/>
    <property type="match status" value="1"/>
</dbReference>
<evidence type="ECO:0000256" key="2">
    <source>
        <dbReference type="ARBA" id="ARBA00004651"/>
    </source>
</evidence>
<evidence type="ECO:0000256" key="4">
    <source>
        <dbReference type="ARBA" id="ARBA00022475"/>
    </source>
</evidence>
<dbReference type="GO" id="GO:0005886">
    <property type="term" value="C:plasma membrane"/>
    <property type="evidence" value="ECO:0007669"/>
    <property type="project" value="UniProtKB-SubCell"/>
</dbReference>
<evidence type="ECO:0000256" key="5">
    <source>
        <dbReference type="ARBA" id="ARBA00022507"/>
    </source>
</evidence>
<evidence type="ECO:0000256" key="10">
    <source>
        <dbReference type="ARBA" id="ARBA00023170"/>
    </source>
</evidence>
<dbReference type="InterPro" id="IPR017452">
    <property type="entry name" value="GPCR_Rhodpsn_7TM"/>
</dbReference>
<keyword evidence="5 13" id="KW-0589">Pheromone response</keyword>
<evidence type="ECO:0000313" key="15">
    <source>
        <dbReference type="Ensembl" id="ENSCHIP00010023813.1"/>
    </source>
</evidence>
<feature type="transmembrane region" description="Helical" evidence="13">
    <location>
        <begin position="101"/>
        <end position="121"/>
    </location>
</feature>
<evidence type="ECO:0000256" key="11">
    <source>
        <dbReference type="ARBA" id="ARBA00023180"/>
    </source>
</evidence>
<evidence type="ECO:0000256" key="1">
    <source>
        <dbReference type="ARBA" id="ARBA00003878"/>
    </source>
</evidence>
<sequence>EDNHQSLRPESMATGDLAAGSILLLQTVFGMLGNFSLLYCYLFLCCTGDRLKTVDLIVTNLIVANICILFSTGFCSPIATFGWNCLKSGSACRVFAYLRGVGRGASIGITCILSVFQAITISPRNSRWAELKVKALKCVVPSIILCWVVNMMLNVIYPIFVTGILSNKSITNRKSFQHCSAVPNDRYGETYAAMMSMPVVFSFVVMILASGSTVFTLYRHKQRVQNVHGINGSSISSAESRATKTILLLMGIFISFNTLSSISYIILGISNNAGLFISTMSAVVISCFPAISPFLLMSRDSRVSRLCFAGERNANSPTLKRKV</sequence>
<organism evidence="15">
    <name type="scientific">Capra hircus</name>
    <name type="common">Goat</name>
    <dbReference type="NCBI Taxonomy" id="9925"/>
    <lineage>
        <taxon>Eukaryota</taxon>
        <taxon>Metazoa</taxon>
        <taxon>Chordata</taxon>
        <taxon>Craniata</taxon>
        <taxon>Vertebrata</taxon>
        <taxon>Euteleostomi</taxon>
        <taxon>Mammalia</taxon>
        <taxon>Eutheria</taxon>
        <taxon>Laurasiatheria</taxon>
        <taxon>Artiodactyla</taxon>
        <taxon>Ruminantia</taxon>
        <taxon>Pecora</taxon>
        <taxon>Bovidae</taxon>
        <taxon>Caprinae</taxon>
        <taxon>Capra</taxon>
    </lineage>
</organism>
<comment type="subcellular location">
    <subcellularLocation>
        <location evidence="2 13">Cell membrane</location>
        <topology evidence="2 13">Multi-pass membrane protein</topology>
    </subcellularLocation>
</comment>
<keyword evidence="12 13" id="KW-0807">Transducer</keyword>
<dbReference type="PRINTS" id="PR01534">
    <property type="entry name" value="VOMERONASL1R"/>
</dbReference>
<name>A0A8C2R5R6_CAPHI</name>
<feature type="transmembrane region" description="Helical" evidence="13">
    <location>
        <begin position="199"/>
        <end position="218"/>
    </location>
</feature>